<evidence type="ECO:0000256" key="16">
    <source>
        <dbReference type="SAM" id="Phobius"/>
    </source>
</evidence>
<comment type="function">
    <text evidence="2">May be involved in the metabolism of insect hormones and in the breakdown of synthetic insecticides.</text>
</comment>
<evidence type="ECO:0008006" key="18">
    <source>
        <dbReference type="Google" id="ProtNLM"/>
    </source>
</evidence>
<dbReference type="AlphaFoldDB" id="A0A1Y1NKB2"/>
<keyword evidence="13 16" id="KW-0472">Membrane</keyword>
<keyword evidence="9" id="KW-0492">Microsome</keyword>
<dbReference type="GO" id="GO:0005789">
    <property type="term" value="C:endoplasmic reticulum membrane"/>
    <property type="evidence" value="ECO:0007669"/>
    <property type="project" value="UniProtKB-SubCell"/>
</dbReference>
<dbReference type="PRINTS" id="PR00385">
    <property type="entry name" value="P450"/>
</dbReference>
<dbReference type="GO" id="GO:0020037">
    <property type="term" value="F:heme binding"/>
    <property type="evidence" value="ECO:0007669"/>
    <property type="project" value="InterPro"/>
</dbReference>
<dbReference type="GO" id="GO:0004497">
    <property type="term" value="F:monooxygenase activity"/>
    <property type="evidence" value="ECO:0007669"/>
    <property type="project" value="UniProtKB-KW"/>
</dbReference>
<evidence type="ECO:0000256" key="15">
    <source>
        <dbReference type="RuleBase" id="RU000461"/>
    </source>
</evidence>
<accession>A0A1Y1NKB2</accession>
<protein>
    <recommendedName>
        <fullName evidence="18">Cytochrome P450</fullName>
    </recommendedName>
</protein>
<dbReference type="FunFam" id="1.10.630.10:FF:000042">
    <property type="entry name" value="Cytochrome P450"/>
    <property type="match status" value="1"/>
</dbReference>
<dbReference type="InterPro" id="IPR017972">
    <property type="entry name" value="Cyt_P450_CS"/>
</dbReference>
<dbReference type="GO" id="GO:0016705">
    <property type="term" value="F:oxidoreductase activity, acting on paired donors, with incorporation or reduction of molecular oxygen"/>
    <property type="evidence" value="ECO:0007669"/>
    <property type="project" value="InterPro"/>
</dbReference>
<dbReference type="PRINTS" id="PR00465">
    <property type="entry name" value="EP450IV"/>
</dbReference>
<evidence type="ECO:0000256" key="8">
    <source>
        <dbReference type="ARBA" id="ARBA00022824"/>
    </source>
</evidence>
<keyword evidence="12 15" id="KW-0503">Monooxygenase</keyword>
<dbReference type="Gene3D" id="1.10.630.10">
    <property type="entry name" value="Cytochrome P450"/>
    <property type="match status" value="1"/>
</dbReference>
<evidence type="ECO:0000256" key="9">
    <source>
        <dbReference type="ARBA" id="ARBA00022848"/>
    </source>
</evidence>
<dbReference type="PROSITE" id="PS00086">
    <property type="entry name" value="CYTOCHROME_P450"/>
    <property type="match status" value="1"/>
</dbReference>
<keyword evidence="10 15" id="KW-0560">Oxidoreductase</keyword>
<evidence type="ECO:0000256" key="1">
    <source>
        <dbReference type="ARBA" id="ARBA00001971"/>
    </source>
</evidence>
<evidence type="ECO:0000256" key="12">
    <source>
        <dbReference type="ARBA" id="ARBA00023033"/>
    </source>
</evidence>
<evidence type="ECO:0000256" key="3">
    <source>
        <dbReference type="ARBA" id="ARBA00004174"/>
    </source>
</evidence>
<reference evidence="17" key="1">
    <citation type="journal article" date="2016" name="Sci. Rep.">
        <title>Molecular characterization of firefly nuptial gifts: a multi-omics approach sheds light on postcopulatory sexual selection.</title>
        <authorList>
            <person name="Al-Wathiqui N."/>
            <person name="Fallon T.R."/>
            <person name="South A."/>
            <person name="Weng J.K."/>
            <person name="Lewis S.M."/>
        </authorList>
    </citation>
    <scope>NUCLEOTIDE SEQUENCE</scope>
</reference>
<evidence type="ECO:0000256" key="10">
    <source>
        <dbReference type="ARBA" id="ARBA00023002"/>
    </source>
</evidence>
<proteinExistence type="inferred from homology"/>
<comment type="cofactor">
    <cofactor evidence="1 14">
        <name>heme</name>
        <dbReference type="ChEBI" id="CHEBI:30413"/>
    </cofactor>
</comment>
<keyword evidence="6 14" id="KW-0349">Heme</keyword>
<evidence type="ECO:0000256" key="4">
    <source>
        <dbReference type="ARBA" id="ARBA00004406"/>
    </source>
</evidence>
<dbReference type="Pfam" id="PF00067">
    <property type="entry name" value="p450"/>
    <property type="match status" value="1"/>
</dbReference>
<dbReference type="InterPro" id="IPR050476">
    <property type="entry name" value="Insect_CytP450_Detox"/>
</dbReference>
<evidence type="ECO:0000256" key="14">
    <source>
        <dbReference type="PIRSR" id="PIRSR602403-1"/>
    </source>
</evidence>
<dbReference type="EMBL" id="GEZM01001093">
    <property type="protein sequence ID" value="JAV98159.1"/>
    <property type="molecule type" value="Transcribed_RNA"/>
</dbReference>
<dbReference type="PANTHER" id="PTHR24292:SF100">
    <property type="entry name" value="CYTOCHROME P450 6A16, ISOFORM B-RELATED"/>
    <property type="match status" value="1"/>
</dbReference>
<comment type="similarity">
    <text evidence="5 15">Belongs to the cytochrome P450 family.</text>
</comment>
<feature type="binding site" description="axial binding residue" evidence="14">
    <location>
        <position position="457"/>
    </location>
    <ligand>
        <name>heme</name>
        <dbReference type="ChEBI" id="CHEBI:30413"/>
    </ligand>
    <ligandPart>
        <name>Fe</name>
        <dbReference type="ChEBI" id="CHEBI:18248"/>
    </ligandPart>
</feature>
<dbReference type="GO" id="GO:0005506">
    <property type="term" value="F:iron ion binding"/>
    <property type="evidence" value="ECO:0007669"/>
    <property type="project" value="InterPro"/>
</dbReference>
<dbReference type="InterPro" id="IPR001128">
    <property type="entry name" value="Cyt_P450"/>
</dbReference>
<sequence length="513" mass="58727">MGLFYEVLFLLVLSVIGIVLYLKHLYTYWGKKGVYVSSNPHIIFGNAKHLFTGKVAIRDLYREVYDDCRRASQKMSGFYFMMKPCLVLADLDLIKDIISTDFEHFTDRIFHNHESDPLSDQIASAKGEKWKQLRTQLTPAFSIAKSKMMSQKVLAYTDKLIEELTHNYRDKKTIEISEVVGKYVARLTEAAIFGMENDKIHGVTTEFEHYLKSFFHKSSLDLLITLLTFFNPSMLTYVRARSVRKDVSDYFLKLSGDIIKFREENNIVRDDLIHLLIQLRNNVDINETSGQILQESKIKPLLSSSQIAANCLIIAIADYETVASAVSFCLYELALKPDLQERARREVVDVLALHNGDFCYDVVNELNYVEQCLKETLRKYPPTPAHGRECTKPYTIPNTDILVEPGTLVFVPTSGSQMDPNIFPDPERFDPERFSKENCAGRHPCAWTPFGFGPRMCIGMKYGMMKSKICVAKLLLNFEFSTNHLTEIPITVKPKAFITKSANGIRLDIRKID</sequence>
<keyword evidence="8" id="KW-0256">Endoplasmic reticulum</keyword>
<evidence type="ECO:0000313" key="17">
    <source>
        <dbReference type="EMBL" id="JAV98159.1"/>
    </source>
</evidence>
<evidence type="ECO:0000256" key="2">
    <source>
        <dbReference type="ARBA" id="ARBA00003690"/>
    </source>
</evidence>
<evidence type="ECO:0000256" key="11">
    <source>
        <dbReference type="ARBA" id="ARBA00023004"/>
    </source>
</evidence>
<organism evidence="17">
    <name type="scientific">Photinus pyralis</name>
    <name type="common">Common eastern firefly</name>
    <name type="synonym">Lampyris pyralis</name>
    <dbReference type="NCBI Taxonomy" id="7054"/>
    <lineage>
        <taxon>Eukaryota</taxon>
        <taxon>Metazoa</taxon>
        <taxon>Ecdysozoa</taxon>
        <taxon>Arthropoda</taxon>
        <taxon>Hexapoda</taxon>
        <taxon>Insecta</taxon>
        <taxon>Pterygota</taxon>
        <taxon>Neoptera</taxon>
        <taxon>Endopterygota</taxon>
        <taxon>Coleoptera</taxon>
        <taxon>Polyphaga</taxon>
        <taxon>Elateriformia</taxon>
        <taxon>Elateroidea</taxon>
        <taxon>Lampyridae</taxon>
        <taxon>Lampyrinae</taxon>
        <taxon>Photinus</taxon>
    </lineage>
</organism>
<dbReference type="InterPro" id="IPR036396">
    <property type="entry name" value="Cyt_P450_sf"/>
</dbReference>
<dbReference type="InterPro" id="IPR002403">
    <property type="entry name" value="Cyt_P450_E_grp-IV"/>
</dbReference>
<keyword evidence="16" id="KW-1133">Transmembrane helix</keyword>
<dbReference type="SUPFAM" id="SSF48264">
    <property type="entry name" value="Cytochrome P450"/>
    <property type="match status" value="1"/>
</dbReference>
<keyword evidence="11 14" id="KW-0408">Iron</keyword>
<keyword evidence="7 14" id="KW-0479">Metal-binding</keyword>
<keyword evidence="16" id="KW-0812">Transmembrane</keyword>
<evidence type="ECO:0000256" key="5">
    <source>
        <dbReference type="ARBA" id="ARBA00010617"/>
    </source>
</evidence>
<dbReference type="PANTHER" id="PTHR24292">
    <property type="entry name" value="CYTOCHROME P450"/>
    <property type="match status" value="1"/>
</dbReference>
<comment type="subcellular location">
    <subcellularLocation>
        <location evidence="4">Endoplasmic reticulum membrane</location>
        <topology evidence="4">Peripheral membrane protein</topology>
    </subcellularLocation>
    <subcellularLocation>
        <location evidence="3">Microsome membrane</location>
        <topology evidence="3">Peripheral membrane protein</topology>
    </subcellularLocation>
</comment>
<evidence type="ECO:0000256" key="13">
    <source>
        <dbReference type="ARBA" id="ARBA00023136"/>
    </source>
</evidence>
<name>A0A1Y1NKB2_PHOPY</name>
<evidence type="ECO:0000256" key="7">
    <source>
        <dbReference type="ARBA" id="ARBA00022723"/>
    </source>
</evidence>
<dbReference type="CDD" id="cd11056">
    <property type="entry name" value="CYP6-like"/>
    <property type="match status" value="1"/>
</dbReference>
<feature type="transmembrane region" description="Helical" evidence="16">
    <location>
        <begin position="6"/>
        <end position="22"/>
    </location>
</feature>
<evidence type="ECO:0000256" key="6">
    <source>
        <dbReference type="ARBA" id="ARBA00022617"/>
    </source>
</evidence>